<gene>
    <name evidence="2" type="ORF">NPIL_696841</name>
</gene>
<protein>
    <submittedName>
        <fullName evidence="2">Uncharacterized protein</fullName>
    </submittedName>
</protein>
<dbReference type="EMBL" id="BMAW01071986">
    <property type="protein sequence ID" value="GFT80688.1"/>
    <property type="molecule type" value="Genomic_DNA"/>
</dbReference>
<evidence type="ECO:0000313" key="3">
    <source>
        <dbReference type="Proteomes" id="UP000887013"/>
    </source>
</evidence>
<dbReference type="Proteomes" id="UP000887013">
    <property type="component" value="Unassembled WGS sequence"/>
</dbReference>
<proteinExistence type="predicted"/>
<accession>A0A8X6U4X3</accession>
<comment type="caution">
    <text evidence="2">The sequence shown here is derived from an EMBL/GenBank/DDBJ whole genome shotgun (WGS) entry which is preliminary data.</text>
</comment>
<organism evidence="2 3">
    <name type="scientific">Nephila pilipes</name>
    <name type="common">Giant wood spider</name>
    <name type="synonym">Nephila maculata</name>
    <dbReference type="NCBI Taxonomy" id="299642"/>
    <lineage>
        <taxon>Eukaryota</taxon>
        <taxon>Metazoa</taxon>
        <taxon>Ecdysozoa</taxon>
        <taxon>Arthropoda</taxon>
        <taxon>Chelicerata</taxon>
        <taxon>Arachnida</taxon>
        <taxon>Araneae</taxon>
        <taxon>Araneomorphae</taxon>
        <taxon>Entelegynae</taxon>
        <taxon>Araneoidea</taxon>
        <taxon>Nephilidae</taxon>
        <taxon>Nephila</taxon>
    </lineage>
</organism>
<dbReference type="AlphaFoldDB" id="A0A8X6U4X3"/>
<keyword evidence="3" id="KW-1185">Reference proteome</keyword>
<evidence type="ECO:0000313" key="2">
    <source>
        <dbReference type="EMBL" id="GFT80688.1"/>
    </source>
</evidence>
<feature type="region of interest" description="Disordered" evidence="1">
    <location>
        <begin position="40"/>
        <end position="59"/>
    </location>
</feature>
<evidence type="ECO:0000256" key="1">
    <source>
        <dbReference type="SAM" id="MobiDB-lite"/>
    </source>
</evidence>
<sequence length="71" mass="7976">MVRPICLPEVIGEQKQKNGKESSFIMTMRAHIDQTKAFDGAERSNCGHPPYSPDSVQFDSSYSHIKNKLHG</sequence>
<reference evidence="2" key="1">
    <citation type="submission" date="2020-08" db="EMBL/GenBank/DDBJ databases">
        <title>Multicomponent nature underlies the extraordinary mechanical properties of spider dragline silk.</title>
        <authorList>
            <person name="Kono N."/>
            <person name="Nakamura H."/>
            <person name="Mori M."/>
            <person name="Yoshida Y."/>
            <person name="Ohtoshi R."/>
            <person name="Malay A.D."/>
            <person name="Moran D.A.P."/>
            <person name="Tomita M."/>
            <person name="Numata K."/>
            <person name="Arakawa K."/>
        </authorList>
    </citation>
    <scope>NUCLEOTIDE SEQUENCE</scope>
</reference>
<name>A0A8X6U4X3_NEPPI</name>